<evidence type="ECO:0000259" key="14">
    <source>
        <dbReference type="PROSITE" id="PS50109"/>
    </source>
</evidence>
<dbReference type="Pfam" id="PF00497">
    <property type="entry name" value="SBP_bac_3"/>
    <property type="match status" value="1"/>
</dbReference>
<organism evidence="18 19">
    <name type="scientific">Desulfovibrio legallii</name>
    <dbReference type="NCBI Taxonomy" id="571438"/>
    <lineage>
        <taxon>Bacteria</taxon>
        <taxon>Pseudomonadati</taxon>
        <taxon>Thermodesulfobacteriota</taxon>
        <taxon>Desulfovibrionia</taxon>
        <taxon>Desulfovibrionales</taxon>
        <taxon>Desulfovibrionaceae</taxon>
        <taxon>Desulfovibrio</taxon>
    </lineage>
</organism>
<sequence>MPRSVAFLWGGWLLLCLAFAAHAAPAQGRAGQPLTIACMTGNEPLSFVAKTGEPAGLLVDFWRLWGRKAGRAVVFRMGPWDATVADLRTGRAQIHFGMHITGERAAWAHFGPPLYPVQVGLLLAAEGDNPRISDPAQLGAAAISVLKDSVQESYLRERCPALRLLPVQTVDAMIMAVVYGRAQGLAGNFPAVYTAIDALGLTTRFVPKAIPLFTRSLHPAVLKENADLLPLLEEGFARISRQELMALEDRWIRNRDQRMWGKMRRELRLGAEEQAWLAAHPRWRVGLHGQWPPLEFVSGGQLRGLSLDVVRLLAAQAGAAVAPTRLGEKSPAGDPAAEADLIPFMDDGQAAAPPWLFTRPFLSLPLAAVMRNSDRLIASPADLEGKILAVHNHHGLAARLRELVPGARLVPLRSAENGFLGLRQGAYDAVVDLAMAADYALRNGAVNDLRPVLLPGLNYEARLAVRGDWPQLAGILDKALDSLPPDAVAGLAERWTNLQVERTTDWTFVWRLTAAGLLFGGSLLGVTLLWNRRLARESQARRRALDAAEANAEALERRGQQLRAIVDHLPSLVILKDVEGRCLLVNRRVEEFWGRPASELEGGTNSGMLPPERAAAADLVDREVMASGRMRQFQAVLYNKDGEPREVEVVTVPLHDDAGRLFGLVFTGTDVTERRRAELEARRAEAEMAQIFNASGGGMRVIDCNLQVREVNAAYLRLFGHGRKTTPGAPGGGPLDEDGGVTVGLVQRVLAGEARASGTALRRTLTGRPVYCDLVFTPLVSPEGELRGVIEDCRDVTDLVESRQVMEQAKQAAEDANRAKSEFLANMSHEIRTPMNAIMGLTHLLLQTELTPRQHDYLRHSAASARALLRIINDILDFSKIEAGRLEMEQTEFALEEVLEQLMGLETAKSEDKGLDLLLHLSPDVPDLLVGDPLRLGQVLINLVDNAIKFTDRGEVLVAVQREALEGDCVTLRFSVQDTGIGMSEAEAARLFQPFAQADTSTTRRFGGTGLGLSICRRLADLMGGRLWVESAVGEGSTFFFTARFRAVAGQARRSAALTLDVADLPGLRVLVADDSATGREILCQALEGMGFQPGQAASGGEALDELMRAGRAGEPYDLVLMDWKMPGVDGIEAVRRIRACPDLSRIPTVIMVSAYGREEIMRRARDEGIRHFLIKPVSPALLLHTIRGVFGADAAARAPAAPAASCPLLPAEQRGLRVLLAEDNEINQLVAKELLEMAGLTVDIADNGREAVAMALRNDYAVVFMDIHMPEMDGLTATRELRATERCRDLPIIALTANGMAGDHEKSLAAGMNDHLSKPIDPECLAEAVRRWVRPEATRRKTDTA</sequence>
<dbReference type="SMART" id="SM00387">
    <property type="entry name" value="HATPase_c"/>
    <property type="match status" value="1"/>
</dbReference>
<evidence type="ECO:0000256" key="8">
    <source>
        <dbReference type="ARBA" id="ARBA00023012"/>
    </source>
</evidence>
<keyword evidence="3 11" id="KW-0597">Phosphoprotein</keyword>
<dbReference type="CDD" id="cd00130">
    <property type="entry name" value="PAS"/>
    <property type="match status" value="1"/>
</dbReference>
<evidence type="ECO:0000259" key="17">
    <source>
        <dbReference type="PROSITE" id="PS50113"/>
    </source>
</evidence>
<feature type="domain" description="PAC" evidence="17">
    <location>
        <begin position="631"/>
        <end position="683"/>
    </location>
</feature>
<keyword evidence="13" id="KW-0732">Signal</keyword>
<evidence type="ECO:0000256" key="12">
    <source>
        <dbReference type="SAM" id="Coils"/>
    </source>
</evidence>
<dbReference type="Pfam" id="PF02518">
    <property type="entry name" value="HATPase_c"/>
    <property type="match status" value="1"/>
</dbReference>
<dbReference type="PROSITE" id="PS50112">
    <property type="entry name" value="PAS"/>
    <property type="match status" value="1"/>
</dbReference>
<feature type="modified residue" description="4-aspartylphosphate" evidence="11">
    <location>
        <position position="1123"/>
    </location>
</feature>
<dbReference type="FunFam" id="3.30.565.10:FF:000010">
    <property type="entry name" value="Sensor histidine kinase RcsC"/>
    <property type="match status" value="1"/>
</dbReference>
<dbReference type="PROSITE" id="PS50110">
    <property type="entry name" value="RESPONSE_REGULATORY"/>
    <property type="match status" value="2"/>
</dbReference>
<dbReference type="InterPro" id="IPR004358">
    <property type="entry name" value="Sig_transdc_His_kin-like_C"/>
</dbReference>
<dbReference type="InterPro" id="IPR036890">
    <property type="entry name" value="HATPase_C_sf"/>
</dbReference>
<dbReference type="Gene3D" id="3.30.565.10">
    <property type="entry name" value="Histidine kinase-like ATPase, C-terminal domain"/>
    <property type="match status" value="1"/>
</dbReference>
<accession>A0A1G7N230</accession>
<keyword evidence="5" id="KW-0547">Nucleotide-binding</keyword>
<evidence type="ECO:0000259" key="15">
    <source>
        <dbReference type="PROSITE" id="PS50110"/>
    </source>
</evidence>
<reference evidence="19" key="1">
    <citation type="submission" date="2016-10" db="EMBL/GenBank/DDBJ databases">
        <authorList>
            <person name="Varghese N."/>
            <person name="Submissions S."/>
        </authorList>
    </citation>
    <scope>NUCLEOTIDE SEQUENCE [LARGE SCALE GENOMIC DNA]</scope>
    <source>
        <strain evidence="19">KHC7</strain>
    </source>
</reference>
<evidence type="ECO:0000256" key="10">
    <source>
        <dbReference type="ARBA" id="ARBA00068150"/>
    </source>
</evidence>
<keyword evidence="8" id="KW-0902">Two-component regulatory system</keyword>
<dbReference type="CDD" id="cd00082">
    <property type="entry name" value="HisKA"/>
    <property type="match status" value="1"/>
</dbReference>
<feature type="domain" description="Response regulatory" evidence="15">
    <location>
        <begin position="1069"/>
        <end position="1191"/>
    </location>
</feature>
<dbReference type="SMART" id="SM00448">
    <property type="entry name" value="REC"/>
    <property type="match status" value="2"/>
</dbReference>
<dbReference type="SUPFAM" id="SSF53850">
    <property type="entry name" value="Periplasmic binding protein-like II"/>
    <property type="match status" value="2"/>
</dbReference>
<evidence type="ECO:0000313" key="19">
    <source>
        <dbReference type="Proteomes" id="UP000199355"/>
    </source>
</evidence>
<dbReference type="RefSeq" id="WP_092153893.1">
    <property type="nucleotide sequence ID" value="NZ_FNBX01000010.1"/>
</dbReference>
<dbReference type="Pfam" id="PF00072">
    <property type="entry name" value="Response_reg"/>
    <property type="match status" value="2"/>
</dbReference>
<dbReference type="InterPro" id="IPR003661">
    <property type="entry name" value="HisK_dim/P_dom"/>
</dbReference>
<proteinExistence type="predicted"/>
<evidence type="ECO:0000313" key="18">
    <source>
        <dbReference type="EMBL" id="SDF68022.1"/>
    </source>
</evidence>
<feature type="domain" description="PAS" evidence="16">
    <location>
        <begin position="558"/>
        <end position="628"/>
    </location>
</feature>
<dbReference type="InterPro" id="IPR000014">
    <property type="entry name" value="PAS"/>
</dbReference>
<evidence type="ECO:0000256" key="3">
    <source>
        <dbReference type="ARBA" id="ARBA00022553"/>
    </source>
</evidence>
<dbReference type="InterPro" id="IPR000700">
    <property type="entry name" value="PAS-assoc_C"/>
</dbReference>
<evidence type="ECO:0000256" key="4">
    <source>
        <dbReference type="ARBA" id="ARBA00022679"/>
    </source>
</evidence>
<dbReference type="CDD" id="cd17546">
    <property type="entry name" value="REC_hyHK_CKI1_RcsC-like"/>
    <property type="match status" value="2"/>
</dbReference>
<dbReference type="SUPFAM" id="SSF55874">
    <property type="entry name" value="ATPase domain of HSP90 chaperone/DNA topoisomerase II/histidine kinase"/>
    <property type="match status" value="1"/>
</dbReference>
<feature type="coiled-coil region" evidence="12">
    <location>
        <begin position="799"/>
        <end position="826"/>
    </location>
</feature>
<name>A0A1G7N230_9BACT</name>
<protein>
    <recommendedName>
        <fullName evidence="10">Sensory/regulatory protein RpfC</fullName>
        <ecNumber evidence="2">2.7.13.3</ecNumber>
    </recommendedName>
</protein>
<dbReference type="PROSITE" id="PS50109">
    <property type="entry name" value="HIS_KIN"/>
    <property type="match status" value="1"/>
</dbReference>
<dbReference type="SUPFAM" id="SSF52172">
    <property type="entry name" value="CheY-like"/>
    <property type="match status" value="2"/>
</dbReference>
<dbReference type="InterPro" id="IPR001789">
    <property type="entry name" value="Sig_transdc_resp-reg_receiver"/>
</dbReference>
<evidence type="ECO:0000256" key="9">
    <source>
        <dbReference type="ARBA" id="ARBA00064003"/>
    </source>
</evidence>
<dbReference type="OrthoDB" id="9176708at2"/>
<feature type="domain" description="Histidine kinase" evidence="14">
    <location>
        <begin position="826"/>
        <end position="1047"/>
    </location>
</feature>
<evidence type="ECO:0000259" key="16">
    <source>
        <dbReference type="PROSITE" id="PS50112"/>
    </source>
</evidence>
<dbReference type="InterPro" id="IPR005467">
    <property type="entry name" value="His_kinase_dom"/>
</dbReference>
<keyword evidence="7" id="KW-0067">ATP-binding</keyword>
<dbReference type="PROSITE" id="PS50113">
    <property type="entry name" value="PAC"/>
    <property type="match status" value="1"/>
</dbReference>
<keyword evidence="12" id="KW-0175">Coiled coil</keyword>
<keyword evidence="19" id="KW-1185">Reference proteome</keyword>
<dbReference type="InterPro" id="IPR001610">
    <property type="entry name" value="PAC"/>
</dbReference>
<evidence type="ECO:0000256" key="2">
    <source>
        <dbReference type="ARBA" id="ARBA00012438"/>
    </source>
</evidence>
<feature type="signal peptide" evidence="13">
    <location>
        <begin position="1"/>
        <end position="23"/>
    </location>
</feature>
<dbReference type="CDD" id="cd16922">
    <property type="entry name" value="HATPase_EvgS-ArcB-TorS-like"/>
    <property type="match status" value="1"/>
</dbReference>
<dbReference type="InterPro" id="IPR001638">
    <property type="entry name" value="Solute-binding_3/MltF_N"/>
</dbReference>
<dbReference type="STRING" id="571438.SAMN05192586_11069"/>
<evidence type="ECO:0000256" key="11">
    <source>
        <dbReference type="PROSITE-ProRule" id="PRU00169"/>
    </source>
</evidence>
<dbReference type="InterPro" id="IPR035965">
    <property type="entry name" value="PAS-like_dom_sf"/>
</dbReference>
<dbReference type="InterPro" id="IPR011006">
    <property type="entry name" value="CheY-like_superfamily"/>
</dbReference>
<dbReference type="Gene3D" id="3.40.190.10">
    <property type="entry name" value="Periplasmic binding protein-like II"/>
    <property type="match status" value="4"/>
</dbReference>
<feature type="coiled-coil region" evidence="12">
    <location>
        <begin position="538"/>
        <end position="565"/>
    </location>
</feature>
<evidence type="ECO:0000256" key="1">
    <source>
        <dbReference type="ARBA" id="ARBA00000085"/>
    </source>
</evidence>
<dbReference type="CDD" id="cd01007">
    <property type="entry name" value="PBP2_BvgS_HisK_like"/>
    <property type="match status" value="1"/>
</dbReference>
<dbReference type="Proteomes" id="UP000199355">
    <property type="component" value="Unassembled WGS sequence"/>
</dbReference>
<feature type="modified residue" description="4-aspartylphosphate" evidence="11">
    <location>
        <position position="1267"/>
    </location>
</feature>
<keyword evidence="6" id="KW-0418">Kinase</keyword>
<evidence type="ECO:0000256" key="6">
    <source>
        <dbReference type="ARBA" id="ARBA00022777"/>
    </source>
</evidence>
<comment type="subunit">
    <text evidence="9">At low DSF concentrations, interacts with RpfF.</text>
</comment>
<feature type="domain" description="Response regulatory" evidence="15">
    <location>
        <begin position="1218"/>
        <end position="1334"/>
    </location>
</feature>
<dbReference type="GO" id="GO:0000155">
    <property type="term" value="F:phosphorelay sensor kinase activity"/>
    <property type="evidence" value="ECO:0007669"/>
    <property type="project" value="InterPro"/>
</dbReference>
<dbReference type="SMART" id="SM00091">
    <property type="entry name" value="PAS"/>
    <property type="match status" value="2"/>
</dbReference>
<evidence type="ECO:0000256" key="5">
    <source>
        <dbReference type="ARBA" id="ARBA00022741"/>
    </source>
</evidence>
<keyword evidence="4" id="KW-0808">Transferase</keyword>
<dbReference type="SMART" id="SM00062">
    <property type="entry name" value="PBPb"/>
    <property type="match status" value="2"/>
</dbReference>
<dbReference type="GO" id="GO:0005524">
    <property type="term" value="F:ATP binding"/>
    <property type="evidence" value="ECO:0007669"/>
    <property type="project" value="UniProtKB-KW"/>
</dbReference>
<dbReference type="InterPro" id="IPR003594">
    <property type="entry name" value="HATPase_dom"/>
</dbReference>
<dbReference type="PANTHER" id="PTHR45339">
    <property type="entry name" value="HYBRID SIGNAL TRANSDUCTION HISTIDINE KINASE J"/>
    <property type="match status" value="1"/>
</dbReference>
<dbReference type="InterPro" id="IPR036097">
    <property type="entry name" value="HisK_dim/P_sf"/>
</dbReference>
<dbReference type="InterPro" id="IPR013656">
    <property type="entry name" value="PAS_4"/>
</dbReference>
<dbReference type="Gene3D" id="3.30.450.20">
    <property type="entry name" value="PAS domain"/>
    <property type="match status" value="2"/>
</dbReference>
<evidence type="ECO:0000256" key="13">
    <source>
        <dbReference type="SAM" id="SignalP"/>
    </source>
</evidence>
<dbReference type="SMART" id="SM00086">
    <property type="entry name" value="PAC"/>
    <property type="match status" value="2"/>
</dbReference>
<dbReference type="Gene3D" id="1.10.287.130">
    <property type="match status" value="1"/>
</dbReference>
<gene>
    <name evidence="18" type="ORF">SAMN05192586_11069</name>
</gene>
<dbReference type="SUPFAM" id="SSF55785">
    <property type="entry name" value="PYP-like sensor domain (PAS domain)"/>
    <property type="match status" value="2"/>
</dbReference>
<dbReference type="PANTHER" id="PTHR45339:SF1">
    <property type="entry name" value="HYBRID SIGNAL TRANSDUCTION HISTIDINE KINASE J"/>
    <property type="match status" value="1"/>
</dbReference>
<dbReference type="EC" id="2.7.13.3" evidence="2"/>
<feature type="chain" id="PRO_5011655054" description="Sensory/regulatory protein RpfC" evidence="13">
    <location>
        <begin position="24"/>
        <end position="1346"/>
    </location>
</feature>
<dbReference type="FunFam" id="1.10.287.130:FF:000002">
    <property type="entry name" value="Two-component osmosensing histidine kinase"/>
    <property type="match status" value="1"/>
</dbReference>
<dbReference type="Pfam" id="PF08448">
    <property type="entry name" value="PAS_4"/>
    <property type="match status" value="2"/>
</dbReference>
<dbReference type="PRINTS" id="PR00344">
    <property type="entry name" value="BCTRLSENSOR"/>
</dbReference>
<dbReference type="Gene3D" id="3.40.50.2300">
    <property type="match status" value="2"/>
</dbReference>
<dbReference type="SMART" id="SM00388">
    <property type="entry name" value="HisKA"/>
    <property type="match status" value="1"/>
</dbReference>
<dbReference type="NCBIfam" id="TIGR00229">
    <property type="entry name" value="sensory_box"/>
    <property type="match status" value="2"/>
</dbReference>
<dbReference type="EMBL" id="FNBX01000010">
    <property type="protein sequence ID" value="SDF68022.1"/>
    <property type="molecule type" value="Genomic_DNA"/>
</dbReference>
<comment type="catalytic activity">
    <reaction evidence="1">
        <text>ATP + protein L-histidine = ADP + protein N-phospho-L-histidine.</text>
        <dbReference type="EC" id="2.7.13.3"/>
    </reaction>
</comment>
<evidence type="ECO:0000256" key="7">
    <source>
        <dbReference type="ARBA" id="ARBA00022840"/>
    </source>
</evidence>
<dbReference type="SUPFAM" id="SSF47384">
    <property type="entry name" value="Homodimeric domain of signal transducing histidine kinase"/>
    <property type="match status" value="1"/>
</dbReference>
<dbReference type="Pfam" id="PF00512">
    <property type="entry name" value="HisKA"/>
    <property type="match status" value="1"/>
</dbReference>